<dbReference type="AlphaFoldDB" id="A0A9W6AXG2"/>
<protein>
    <submittedName>
        <fullName evidence="1">Uncharacterized protein</fullName>
    </submittedName>
</protein>
<accession>A0A9W6AXG2</accession>
<gene>
    <name evidence="1" type="ORF">AtubIFM56815_004161</name>
</gene>
<evidence type="ECO:0000313" key="1">
    <source>
        <dbReference type="EMBL" id="GLA89673.1"/>
    </source>
</evidence>
<proteinExistence type="predicted"/>
<name>A0A9W6AXG2_ASPTU</name>
<dbReference type="Proteomes" id="UP001144157">
    <property type="component" value="Unassembled WGS sequence"/>
</dbReference>
<dbReference type="EMBL" id="BRPE01000018">
    <property type="protein sequence ID" value="GLA89673.1"/>
    <property type="molecule type" value="Genomic_DNA"/>
</dbReference>
<comment type="caution">
    <text evidence="1">The sequence shown here is derived from an EMBL/GenBank/DDBJ whole genome shotgun (WGS) entry which is preliminary data.</text>
</comment>
<reference evidence="1" key="1">
    <citation type="submission" date="2022-07" db="EMBL/GenBank/DDBJ databases">
        <title>Taxonomy of Aspergillus series Nigri: significant species reduction supported by multi-species coalescent approaches.</title>
        <authorList>
            <person name="Bian C."/>
            <person name="Kusuya Y."/>
            <person name="Sklenar F."/>
            <person name="D'hooge E."/>
            <person name="Yaguchi T."/>
            <person name="Takahashi H."/>
            <person name="Hubka V."/>
        </authorList>
    </citation>
    <scope>NUCLEOTIDE SEQUENCE</scope>
    <source>
        <strain evidence="1">IFM 56815</strain>
    </source>
</reference>
<sequence length="99" mass="11070">MSNDYATQLALKLNQVQADMNSWRAERRGWEAAILAGNGMQPSILQGLSKQRKKRRRGLASQKTLLATSLNTLRNTLYSCTPSTIRTKKAPYERSCAPS</sequence>
<evidence type="ECO:0000313" key="2">
    <source>
        <dbReference type="Proteomes" id="UP001144157"/>
    </source>
</evidence>
<organism evidence="1 2">
    <name type="scientific">Aspergillus tubingensis</name>
    <dbReference type="NCBI Taxonomy" id="5068"/>
    <lineage>
        <taxon>Eukaryota</taxon>
        <taxon>Fungi</taxon>
        <taxon>Dikarya</taxon>
        <taxon>Ascomycota</taxon>
        <taxon>Pezizomycotina</taxon>
        <taxon>Eurotiomycetes</taxon>
        <taxon>Eurotiomycetidae</taxon>
        <taxon>Eurotiales</taxon>
        <taxon>Aspergillaceae</taxon>
        <taxon>Aspergillus</taxon>
        <taxon>Aspergillus subgen. Circumdati</taxon>
    </lineage>
</organism>